<dbReference type="OrthoDB" id="2406852at2759"/>
<gene>
    <name evidence="1" type="ORF">F8M41_009835</name>
</gene>
<dbReference type="EMBL" id="WTPW01000209">
    <property type="protein sequence ID" value="KAF0534780.1"/>
    <property type="molecule type" value="Genomic_DNA"/>
</dbReference>
<evidence type="ECO:0000313" key="2">
    <source>
        <dbReference type="Proteomes" id="UP000439903"/>
    </source>
</evidence>
<comment type="caution">
    <text evidence="1">The sequence shown here is derived from an EMBL/GenBank/DDBJ whole genome shotgun (WGS) entry which is preliminary data.</text>
</comment>
<evidence type="ECO:0000313" key="1">
    <source>
        <dbReference type="EMBL" id="KAF0534780.1"/>
    </source>
</evidence>
<accession>A0A8H4EQL8</accession>
<organism evidence="1 2">
    <name type="scientific">Gigaspora margarita</name>
    <dbReference type="NCBI Taxonomy" id="4874"/>
    <lineage>
        <taxon>Eukaryota</taxon>
        <taxon>Fungi</taxon>
        <taxon>Fungi incertae sedis</taxon>
        <taxon>Mucoromycota</taxon>
        <taxon>Glomeromycotina</taxon>
        <taxon>Glomeromycetes</taxon>
        <taxon>Diversisporales</taxon>
        <taxon>Gigasporaceae</taxon>
        <taxon>Gigaspora</taxon>
    </lineage>
</organism>
<name>A0A8H4EQL8_GIGMA</name>
<keyword evidence="2" id="KW-1185">Reference proteome</keyword>
<dbReference type="AlphaFoldDB" id="A0A8H4EQL8"/>
<reference evidence="1 2" key="1">
    <citation type="journal article" date="2019" name="Environ. Microbiol.">
        <title>At the nexus of three kingdoms: the genome of the mycorrhizal fungus Gigaspora margarita provides insights into plant, endobacterial and fungal interactions.</title>
        <authorList>
            <person name="Venice F."/>
            <person name="Ghignone S."/>
            <person name="Salvioli di Fossalunga A."/>
            <person name="Amselem J."/>
            <person name="Novero M."/>
            <person name="Xianan X."/>
            <person name="Sedzielewska Toro K."/>
            <person name="Morin E."/>
            <person name="Lipzen A."/>
            <person name="Grigoriev I.V."/>
            <person name="Henrissat B."/>
            <person name="Martin F.M."/>
            <person name="Bonfante P."/>
        </authorList>
    </citation>
    <scope>NUCLEOTIDE SEQUENCE [LARGE SCALE GENOMIC DNA]</scope>
    <source>
        <strain evidence="1 2">BEG34</strain>
    </source>
</reference>
<dbReference type="Proteomes" id="UP000439903">
    <property type="component" value="Unassembled WGS sequence"/>
</dbReference>
<protein>
    <submittedName>
        <fullName evidence="1">Uncharacterized protein</fullName>
    </submittedName>
</protein>
<proteinExistence type="predicted"/>
<sequence length="75" mass="8811">MGGIPVQLGLNRDETKAYNNMTAPETFVFNALPDNNAKIVYVRALVDRDRNWRESSLFRLFGRFLTYLFRRFLGH</sequence>